<protein>
    <submittedName>
        <fullName evidence="1">Uncharacterized protein</fullName>
    </submittedName>
</protein>
<dbReference type="EMBL" id="VIFY01000363">
    <property type="protein sequence ID" value="TQB67560.1"/>
    <property type="molecule type" value="Genomic_DNA"/>
</dbReference>
<evidence type="ECO:0000313" key="1">
    <source>
        <dbReference type="EMBL" id="TQB67560.1"/>
    </source>
</evidence>
<keyword evidence="2" id="KW-1185">Reference proteome</keyword>
<evidence type="ECO:0000313" key="2">
    <source>
        <dbReference type="Proteomes" id="UP000319663"/>
    </source>
</evidence>
<comment type="caution">
    <text evidence="1">The sequence shown here is derived from an EMBL/GenBank/DDBJ whole genome shotgun (WGS) entry which is preliminary data.</text>
</comment>
<gene>
    <name evidence="1" type="ORF">MPDQ_005267</name>
</gene>
<sequence>MDFDSKRVIIKARVTDIDGEPQRRSNTLGEAFCKQVLGREFHAQPQPTGYDHVHIPGEFDSAEPKERWFVFDLNVTGELSKEDVAQIPHQVYLASRRGNTWEFIQRGSWVQKAKKGALRLTWGGKEEQKFVARMRNQMIVESTE</sequence>
<dbReference type="AlphaFoldDB" id="A0A507QKT5"/>
<name>A0A507QKT5_MONPU</name>
<accession>A0A507QKT5</accession>
<organism evidence="1 2">
    <name type="scientific">Monascus purpureus</name>
    <name type="common">Red mold</name>
    <name type="synonym">Monascus anka</name>
    <dbReference type="NCBI Taxonomy" id="5098"/>
    <lineage>
        <taxon>Eukaryota</taxon>
        <taxon>Fungi</taxon>
        <taxon>Dikarya</taxon>
        <taxon>Ascomycota</taxon>
        <taxon>Pezizomycotina</taxon>
        <taxon>Eurotiomycetes</taxon>
        <taxon>Eurotiomycetidae</taxon>
        <taxon>Eurotiales</taxon>
        <taxon>Aspergillaceae</taxon>
        <taxon>Monascus</taxon>
    </lineage>
</organism>
<dbReference type="Proteomes" id="UP000319663">
    <property type="component" value="Unassembled WGS sequence"/>
</dbReference>
<proteinExistence type="predicted"/>
<reference evidence="1 2" key="1">
    <citation type="submission" date="2019-06" db="EMBL/GenBank/DDBJ databases">
        <title>Wine fermentation using esterase from Monascus purpureus.</title>
        <authorList>
            <person name="Geng C."/>
            <person name="Zhang Y."/>
        </authorList>
    </citation>
    <scope>NUCLEOTIDE SEQUENCE [LARGE SCALE GENOMIC DNA]</scope>
    <source>
        <strain evidence="1">HQ1</strain>
    </source>
</reference>